<dbReference type="InterPro" id="IPR004328">
    <property type="entry name" value="BRO1_dom"/>
</dbReference>
<reference evidence="7" key="1">
    <citation type="journal article" date="2021" name="Proc. Natl. Acad. Sci. U.S.A.">
        <title>Three genomes in the algal genus Volvox reveal the fate of a haploid sex-determining region after a transition to homothallism.</title>
        <authorList>
            <person name="Yamamoto K."/>
            <person name="Hamaji T."/>
            <person name="Kawai-Toyooka H."/>
            <person name="Matsuzaki R."/>
            <person name="Takahashi F."/>
            <person name="Nishimura Y."/>
            <person name="Kawachi M."/>
            <person name="Noguchi H."/>
            <person name="Minakuchi Y."/>
            <person name="Umen J.G."/>
            <person name="Toyoda A."/>
            <person name="Nozaki H."/>
        </authorList>
    </citation>
    <scope>NUCLEOTIDE SEQUENCE</scope>
    <source>
        <strain evidence="7">NIES-3780</strain>
    </source>
</reference>
<proteinExistence type="predicted"/>
<dbReference type="Gene3D" id="1.20.140.50">
    <property type="entry name" value="alix/aip1 like domains"/>
    <property type="match status" value="1"/>
</dbReference>
<dbReference type="InterPro" id="IPR038499">
    <property type="entry name" value="BRO1_sf"/>
</dbReference>
<gene>
    <name evidence="7" type="ORF">Vafri_14969</name>
</gene>
<evidence type="ECO:0000259" key="6">
    <source>
        <dbReference type="PROSITE" id="PS51180"/>
    </source>
</evidence>
<evidence type="ECO:0000256" key="3">
    <source>
        <dbReference type="ARBA" id="ARBA00022490"/>
    </source>
</evidence>
<dbReference type="EMBL" id="BNCO01000039">
    <property type="protein sequence ID" value="GIL60361.1"/>
    <property type="molecule type" value="Genomic_DNA"/>
</dbReference>
<dbReference type="PANTHER" id="PTHR23030:SF30">
    <property type="entry name" value="TYROSINE-PROTEIN PHOSPHATASE NON-RECEPTOR TYPE 23"/>
    <property type="match status" value="1"/>
</dbReference>
<keyword evidence="8" id="KW-1185">Reference proteome</keyword>
<feature type="compositionally biased region" description="Pro residues" evidence="5">
    <location>
        <begin position="784"/>
        <end position="842"/>
    </location>
</feature>
<evidence type="ECO:0000256" key="4">
    <source>
        <dbReference type="ARBA" id="ARBA00022753"/>
    </source>
</evidence>
<name>A0A8J4BF62_9CHLO</name>
<dbReference type="Gene3D" id="1.25.40.280">
    <property type="entry name" value="alix/aip1 like domains"/>
    <property type="match status" value="1"/>
</dbReference>
<dbReference type="GO" id="GO:0043328">
    <property type="term" value="P:protein transport to vacuole involved in ubiquitin-dependent protein catabolic process via the multivesicular body sorting pathway"/>
    <property type="evidence" value="ECO:0007669"/>
    <property type="project" value="TreeGrafter"/>
</dbReference>
<feature type="compositionally biased region" description="Pro residues" evidence="5">
    <location>
        <begin position="742"/>
        <end position="773"/>
    </location>
</feature>
<comment type="caution">
    <text evidence="7">The sequence shown here is derived from an EMBL/GenBank/DDBJ whole genome shotgun (WGS) entry which is preliminary data.</text>
</comment>
<accession>A0A8J4BF62</accession>
<feature type="domain" description="BRO1" evidence="6">
    <location>
        <begin position="7"/>
        <end position="399"/>
    </location>
</feature>
<dbReference type="PRINTS" id="PR01217">
    <property type="entry name" value="PRICHEXTENSN"/>
</dbReference>
<organism evidence="7 8">
    <name type="scientific">Volvox africanus</name>
    <dbReference type="NCBI Taxonomy" id="51714"/>
    <lineage>
        <taxon>Eukaryota</taxon>
        <taxon>Viridiplantae</taxon>
        <taxon>Chlorophyta</taxon>
        <taxon>core chlorophytes</taxon>
        <taxon>Chlorophyceae</taxon>
        <taxon>CS clade</taxon>
        <taxon>Chlamydomonadales</taxon>
        <taxon>Volvocaceae</taxon>
        <taxon>Volvox</taxon>
    </lineage>
</organism>
<feature type="region of interest" description="Disordered" evidence="5">
    <location>
        <begin position="737"/>
        <end position="913"/>
    </location>
</feature>
<protein>
    <recommendedName>
        <fullName evidence="6">BRO1 domain-containing protein</fullName>
    </recommendedName>
</protein>
<keyword evidence="4" id="KW-0967">Endosome</keyword>
<dbReference type="PROSITE" id="PS51180">
    <property type="entry name" value="BRO1"/>
    <property type="match status" value="1"/>
</dbReference>
<evidence type="ECO:0000313" key="7">
    <source>
        <dbReference type="EMBL" id="GIL60361.1"/>
    </source>
</evidence>
<dbReference type="CDD" id="cd09246">
    <property type="entry name" value="BRO1_Alix_like_1"/>
    <property type="match status" value="1"/>
</dbReference>
<comment type="subcellular location">
    <subcellularLocation>
        <location evidence="2">Cytoplasm</location>
    </subcellularLocation>
    <subcellularLocation>
        <location evidence="1">Endosome</location>
    </subcellularLocation>
</comment>
<dbReference type="PANTHER" id="PTHR23030">
    <property type="entry name" value="PCD6 INTERACTING PROTEIN-RELATED"/>
    <property type="match status" value="1"/>
</dbReference>
<evidence type="ECO:0000313" key="8">
    <source>
        <dbReference type="Proteomes" id="UP000747399"/>
    </source>
</evidence>
<evidence type="ECO:0000256" key="2">
    <source>
        <dbReference type="ARBA" id="ARBA00004496"/>
    </source>
</evidence>
<dbReference type="Proteomes" id="UP000747399">
    <property type="component" value="Unassembled WGS sequence"/>
</dbReference>
<dbReference type="Pfam" id="PF03097">
    <property type="entry name" value="BRO1"/>
    <property type="match status" value="1"/>
</dbReference>
<dbReference type="AlphaFoldDB" id="A0A8J4BF62"/>
<sequence length="913" mass="100208">MPTAQSVMLAIHCKKAEPVDIKGPLFAYIRATYSDRDADDAAGDLERVQSLRAEVALALSGSQAGVRETVAKYYRYLCAMETRFPFSKEKGHTQVSFSWNDAFRPSRRVVQNSIHYEKACVLFNMASLASQQALQCDRTSAEGLTAACKLFQEACGTFQLMRENESGKTDQPRPVDIGPECAALLEKLMLTQAQECVYHKAVVDKKIPNVLARLAKQTGTMYTEVERLFGNPALVNYFDKSWLQHVQLKASIYQVEELIQSSRQYRADDKVNWEIAALKEAFARLQNSRRIAKGINNDMIESVNRTQDLVQSLLVKAEKDNNSIYLMKVPTFNELPVTTGALLVKSATPSAGSLDATSEQLFTGLVPENSARALSKYTDLVDDLIRHQLDRLAEATDNARIKFREWELPDTLQAMDVRTSAALPDALRRDLEDVESIGGVNHLKAILAEIGELRREVDGDLMAAQESLDSDARADGDARSKHGDKWKAQQAATAAKPYWDRISQYRTAMQKAGDSDQGVLRRLVENETAFSSLTVEAATVQMPRLQAPMIVTSPEDPAVVVATLRRNMDALQALANERGGMEEAFKELKNKDNVLAKVMATPPQNHDALFKEELKKYDTLISDVDKNLAAQDNLLVATKAANSTFRTLFDVDGWRTACEAAATGIRETVRQYRELLDHCSEGLRFYMGMNDAVRKAKQEAADFAFTRQVQRDELLQEIDRRAAQEDADRLAARMAAAGIQPGGPPPPPAAAYPNPPLAPGAHLPPPPPPPPQHPQAGNGAGPTLHPPPSSAPPSYSPSAPPSISSPPQHLPPPPPHQPYGAPPPPPPPPVQYPYGSLPPPQGPQGYGAVAPPQPPVSYPYGYPPHNAFQSGMPPPPPAYAQPLPPPSPYGAPQLPPQQPPYPYQTGQPPYYHH</sequence>
<evidence type="ECO:0000256" key="1">
    <source>
        <dbReference type="ARBA" id="ARBA00004177"/>
    </source>
</evidence>
<dbReference type="Gene3D" id="1.20.120.560">
    <property type="entry name" value="alix/aip1 in complex with the ypdl late domain"/>
    <property type="match status" value="1"/>
</dbReference>
<dbReference type="InterPro" id="IPR025304">
    <property type="entry name" value="ALIX_V_dom"/>
</dbReference>
<dbReference type="SMART" id="SM01041">
    <property type="entry name" value="BRO1"/>
    <property type="match status" value="1"/>
</dbReference>
<feature type="compositionally biased region" description="Pro residues" evidence="5">
    <location>
        <begin position="872"/>
        <end position="902"/>
    </location>
</feature>
<feature type="compositionally biased region" description="Low complexity" evidence="5">
    <location>
        <begin position="903"/>
        <end position="913"/>
    </location>
</feature>
<dbReference type="Pfam" id="PF13949">
    <property type="entry name" value="ALIX_LYPXL_bnd"/>
    <property type="match status" value="1"/>
</dbReference>
<keyword evidence="3" id="KW-0963">Cytoplasm</keyword>
<evidence type="ECO:0000256" key="5">
    <source>
        <dbReference type="SAM" id="MobiDB-lite"/>
    </source>
</evidence>
<dbReference type="GO" id="GO:0005768">
    <property type="term" value="C:endosome"/>
    <property type="evidence" value="ECO:0007669"/>
    <property type="project" value="UniProtKB-SubCell"/>
</dbReference>